<protein>
    <recommendedName>
        <fullName evidence="1">Retrotransposon gag domain-containing protein</fullName>
    </recommendedName>
</protein>
<proteinExistence type="predicted"/>
<dbReference type="InterPro" id="IPR021109">
    <property type="entry name" value="Peptidase_aspartic_dom_sf"/>
</dbReference>
<organism evidence="2 3">
    <name type="scientific">Heracleum sosnowskyi</name>
    <dbReference type="NCBI Taxonomy" id="360622"/>
    <lineage>
        <taxon>Eukaryota</taxon>
        <taxon>Viridiplantae</taxon>
        <taxon>Streptophyta</taxon>
        <taxon>Embryophyta</taxon>
        <taxon>Tracheophyta</taxon>
        <taxon>Spermatophyta</taxon>
        <taxon>Magnoliopsida</taxon>
        <taxon>eudicotyledons</taxon>
        <taxon>Gunneridae</taxon>
        <taxon>Pentapetalae</taxon>
        <taxon>asterids</taxon>
        <taxon>campanulids</taxon>
        <taxon>Apiales</taxon>
        <taxon>Apiaceae</taxon>
        <taxon>Apioideae</taxon>
        <taxon>apioid superclade</taxon>
        <taxon>Tordylieae</taxon>
        <taxon>Tordyliinae</taxon>
        <taxon>Heracleum</taxon>
    </lineage>
</organism>
<name>A0AAD8IMD2_9APIA</name>
<dbReference type="PANTHER" id="PTHR33223">
    <property type="entry name" value="CCHC-TYPE DOMAIN-CONTAINING PROTEIN"/>
    <property type="match status" value="1"/>
</dbReference>
<reference evidence="2" key="1">
    <citation type="submission" date="2023-02" db="EMBL/GenBank/DDBJ databases">
        <title>Genome of toxic invasive species Heracleum sosnowskyi carries increased number of genes despite the absence of recent whole-genome duplications.</title>
        <authorList>
            <person name="Schelkunov M."/>
            <person name="Shtratnikova V."/>
            <person name="Makarenko M."/>
            <person name="Klepikova A."/>
            <person name="Omelchenko D."/>
            <person name="Novikova G."/>
            <person name="Obukhova E."/>
            <person name="Bogdanov V."/>
            <person name="Penin A."/>
            <person name="Logacheva M."/>
        </authorList>
    </citation>
    <scope>NUCLEOTIDE SEQUENCE</scope>
    <source>
        <strain evidence="2">Hsosn_3</strain>
        <tissue evidence="2">Leaf</tissue>
    </source>
</reference>
<accession>A0AAD8IMD2</accession>
<dbReference type="Proteomes" id="UP001237642">
    <property type="component" value="Unassembled WGS sequence"/>
</dbReference>
<dbReference type="EMBL" id="JAUIZM010000004">
    <property type="protein sequence ID" value="KAK1388146.1"/>
    <property type="molecule type" value="Genomic_DNA"/>
</dbReference>
<dbReference type="CDD" id="cd00303">
    <property type="entry name" value="retropepsin_like"/>
    <property type="match status" value="1"/>
</dbReference>
<evidence type="ECO:0000313" key="2">
    <source>
        <dbReference type="EMBL" id="KAK1388146.1"/>
    </source>
</evidence>
<dbReference type="Pfam" id="PF08284">
    <property type="entry name" value="RVP_2"/>
    <property type="match status" value="1"/>
</dbReference>
<evidence type="ECO:0000313" key="3">
    <source>
        <dbReference type="Proteomes" id="UP001237642"/>
    </source>
</evidence>
<reference evidence="2" key="2">
    <citation type="submission" date="2023-05" db="EMBL/GenBank/DDBJ databases">
        <authorList>
            <person name="Schelkunov M.I."/>
        </authorList>
    </citation>
    <scope>NUCLEOTIDE SEQUENCE</scope>
    <source>
        <strain evidence="2">Hsosn_3</strain>
        <tissue evidence="2">Leaf</tissue>
    </source>
</reference>
<dbReference type="Pfam" id="PF03732">
    <property type="entry name" value="Retrotrans_gag"/>
    <property type="match status" value="1"/>
</dbReference>
<dbReference type="PANTHER" id="PTHR33223:SF6">
    <property type="entry name" value="CCHC-TYPE DOMAIN-CONTAINING PROTEIN"/>
    <property type="match status" value="1"/>
</dbReference>
<gene>
    <name evidence="2" type="ORF">POM88_016324</name>
</gene>
<comment type="caution">
    <text evidence="2">The sequence shown here is derived from an EMBL/GenBank/DDBJ whole genome shotgun (WGS) entry which is preliminary data.</text>
</comment>
<dbReference type="InterPro" id="IPR005162">
    <property type="entry name" value="Retrotrans_gag_dom"/>
</dbReference>
<feature type="domain" description="Retrotransposon gag" evidence="1">
    <location>
        <begin position="116"/>
        <end position="206"/>
    </location>
</feature>
<evidence type="ECO:0000259" key="1">
    <source>
        <dbReference type="Pfam" id="PF03732"/>
    </source>
</evidence>
<dbReference type="AlphaFoldDB" id="A0AAD8IMD2"/>
<sequence length="447" mass="49834">MADGMRTMYKTLEDDVQQLRVSDSEQSKSLIDISNLIKLQQTSLTEILNRLNHIKQQTNSKDHIIISSSSSSSSIPSILPIKCELSSFGGSNPLDWIFQAERYFSYHKTSDENRIDLASFTMKGQALSWFQWIHKNKQLSSWSHLVKAIENRFGPSTFQNAQATLFKLTQTSSVADYQASFETTCNRTTGLSDESFLNCFISGLNPEIQRELATLKLVTILDAISLAKLVEDKLNDGRKETVKTSQNLVTRVASSPHQPQISKPLLPIPQVTTPQKLPIKRLYPAEMDARPSIHNTTLHALVNSGSTHNFLHPRVADLLQLPTKVAPHVNVIVGNGGALQSQGFCPAVPLLVHSHIFEVDFYLLPFTRADAIFGIQWLKTLGVVTTNYKTLAFHISVLKLCPNHSHALPATLPPEAPDEHLSLVPAQVLDYRSVKLNHRLVPQALIQ</sequence>
<dbReference type="Gene3D" id="2.40.70.10">
    <property type="entry name" value="Acid Proteases"/>
    <property type="match status" value="1"/>
</dbReference>
<dbReference type="SUPFAM" id="SSF50630">
    <property type="entry name" value="Acid proteases"/>
    <property type="match status" value="1"/>
</dbReference>
<keyword evidence="3" id="KW-1185">Reference proteome</keyword>